<dbReference type="AlphaFoldDB" id="A0AA38CS94"/>
<protein>
    <submittedName>
        <fullName evidence="1">Uncharacterized protein</fullName>
    </submittedName>
</protein>
<keyword evidence="2" id="KW-1185">Reference proteome</keyword>
<dbReference type="EMBL" id="JAHRHJ020000008">
    <property type="protein sequence ID" value="KAH9303808.1"/>
    <property type="molecule type" value="Genomic_DNA"/>
</dbReference>
<dbReference type="Proteomes" id="UP000824469">
    <property type="component" value="Unassembled WGS sequence"/>
</dbReference>
<evidence type="ECO:0000313" key="2">
    <source>
        <dbReference type="Proteomes" id="UP000824469"/>
    </source>
</evidence>
<comment type="caution">
    <text evidence="1">The sequence shown here is derived from an EMBL/GenBank/DDBJ whole genome shotgun (WGS) entry which is preliminary data.</text>
</comment>
<feature type="non-terminal residue" evidence="1">
    <location>
        <position position="107"/>
    </location>
</feature>
<gene>
    <name evidence="1" type="ORF">KI387_008212</name>
</gene>
<evidence type="ECO:0000313" key="1">
    <source>
        <dbReference type="EMBL" id="KAH9303808.1"/>
    </source>
</evidence>
<accession>A0AA38CS94</accession>
<proteinExistence type="predicted"/>
<organism evidence="1 2">
    <name type="scientific">Taxus chinensis</name>
    <name type="common">Chinese yew</name>
    <name type="synonym">Taxus wallichiana var. chinensis</name>
    <dbReference type="NCBI Taxonomy" id="29808"/>
    <lineage>
        <taxon>Eukaryota</taxon>
        <taxon>Viridiplantae</taxon>
        <taxon>Streptophyta</taxon>
        <taxon>Embryophyta</taxon>
        <taxon>Tracheophyta</taxon>
        <taxon>Spermatophyta</taxon>
        <taxon>Pinopsida</taxon>
        <taxon>Pinidae</taxon>
        <taxon>Conifers II</taxon>
        <taxon>Cupressales</taxon>
        <taxon>Taxaceae</taxon>
        <taxon>Taxus</taxon>
    </lineage>
</organism>
<name>A0AA38CS94_TAXCH</name>
<reference evidence="1 2" key="1">
    <citation type="journal article" date="2021" name="Nat. Plants">
        <title>The Taxus genome provides insights into paclitaxel biosynthesis.</title>
        <authorList>
            <person name="Xiong X."/>
            <person name="Gou J."/>
            <person name="Liao Q."/>
            <person name="Li Y."/>
            <person name="Zhou Q."/>
            <person name="Bi G."/>
            <person name="Li C."/>
            <person name="Du R."/>
            <person name="Wang X."/>
            <person name="Sun T."/>
            <person name="Guo L."/>
            <person name="Liang H."/>
            <person name="Lu P."/>
            <person name="Wu Y."/>
            <person name="Zhang Z."/>
            <person name="Ro D.K."/>
            <person name="Shang Y."/>
            <person name="Huang S."/>
            <person name="Yan J."/>
        </authorList>
    </citation>
    <scope>NUCLEOTIDE SEQUENCE [LARGE SCALE GENOMIC DNA]</scope>
    <source>
        <strain evidence="1">Ta-2019</strain>
    </source>
</reference>
<sequence>MIDKDLNLPLDPTCMGHESKLLVEDIIDVNIGTKELPWIVKLGASLSAKEQKTFTGLLREYADFFAWSYVDLSRLDPTLVVYNLVVHPDAKPIKQNLQNIHPRVALL</sequence>